<dbReference type="CDD" id="cd19481">
    <property type="entry name" value="RecA-like_protease"/>
    <property type="match status" value="1"/>
</dbReference>
<dbReference type="Pfam" id="PF00004">
    <property type="entry name" value="AAA"/>
    <property type="match status" value="1"/>
</dbReference>
<feature type="region of interest" description="Disordered" evidence="1">
    <location>
        <begin position="313"/>
        <end position="347"/>
    </location>
</feature>
<name>A0AAE0K285_9PEZI</name>
<dbReference type="PANTHER" id="PTHR46411:SF3">
    <property type="entry name" value="AAA+ ATPASE DOMAIN-CONTAINING PROTEIN"/>
    <property type="match status" value="1"/>
</dbReference>
<evidence type="ECO:0000313" key="3">
    <source>
        <dbReference type="EMBL" id="KAK3368676.1"/>
    </source>
</evidence>
<dbReference type="GO" id="GO:0005524">
    <property type="term" value="F:ATP binding"/>
    <property type="evidence" value="ECO:0007669"/>
    <property type="project" value="InterPro"/>
</dbReference>
<reference evidence="3" key="1">
    <citation type="journal article" date="2023" name="Mol. Phylogenet. Evol.">
        <title>Genome-scale phylogeny and comparative genomics of the fungal order Sordariales.</title>
        <authorList>
            <person name="Hensen N."/>
            <person name="Bonometti L."/>
            <person name="Westerberg I."/>
            <person name="Brannstrom I.O."/>
            <person name="Guillou S."/>
            <person name="Cros-Aarteil S."/>
            <person name="Calhoun S."/>
            <person name="Haridas S."/>
            <person name="Kuo A."/>
            <person name="Mondo S."/>
            <person name="Pangilinan J."/>
            <person name="Riley R."/>
            <person name="LaButti K."/>
            <person name="Andreopoulos B."/>
            <person name="Lipzen A."/>
            <person name="Chen C."/>
            <person name="Yan M."/>
            <person name="Daum C."/>
            <person name="Ng V."/>
            <person name="Clum A."/>
            <person name="Steindorff A."/>
            <person name="Ohm R.A."/>
            <person name="Martin F."/>
            <person name="Silar P."/>
            <person name="Natvig D.O."/>
            <person name="Lalanne C."/>
            <person name="Gautier V."/>
            <person name="Ament-Velasquez S.L."/>
            <person name="Kruys A."/>
            <person name="Hutchinson M.I."/>
            <person name="Powell A.J."/>
            <person name="Barry K."/>
            <person name="Miller A.N."/>
            <person name="Grigoriev I.V."/>
            <person name="Debuchy R."/>
            <person name="Gladieux P."/>
            <person name="Hiltunen Thoren M."/>
            <person name="Johannesson H."/>
        </authorList>
    </citation>
    <scope>NUCLEOTIDE SEQUENCE</scope>
    <source>
        <strain evidence="3">CBS 232.78</strain>
    </source>
</reference>
<feature type="domain" description="AAA+ ATPase" evidence="2">
    <location>
        <begin position="449"/>
        <end position="576"/>
    </location>
</feature>
<reference evidence="3" key="2">
    <citation type="submission" date="2023-06" db="EMBL/GenBank/DDBJ databases">
        <authorList>
            <consortium name="Lawrence Berkeley National Laboratory"/>
            <person name="Haridas S."/>
            <person name="Hensen N."/>
            <person name="Bonometti L."/>
            <person name="Westerberg I."/>
            <person name="Brannstrom I.O."/>
            <person name="Guillou S."/>
            <person name="Cros-Aarteil S."/>
            <person name="Calhoun S."/>
            <person name="Kuo A."/>
            <person name="Mondo S."/>
            <person name="Pangilinan J."/>
            <person name="Riley R."/>
            <person name="LaButti K."/>
            <person name="Andreopoulos B."/>
            <person name="Lipzen A."/>
            <person name="Chen C."/>
            <person name="Yanf M."/>
            <person name="Daum C."/>
            <person name="Ng V."/>
            <person name="Clum A."/>
            <person name="Steindorff A."/>
            <person name="Ohm R."/>
            <person name="Martin F."/>
            <person name="Silar P."/>
            <person name="Natvig D."/>
            <person name="Lalanne C."/>
            <person name="Gautier V."/>
            <person name="Ament-velasquez S.L."/>
            <person name="Kruys A."/>
            <person name="Hutchinson M.I."/>
            <person name="Powell A.J."/>
            <person name="Barry K."/>
            <person name="Miller A.N."/>
            <person name="Grigoriev I.V."/>
            <person name="Debuchy R."/>
            <person name="Gladieux P."/>
            <person name="Thoren M.H."/>
            <person name="Johannesson H."/>
        </authorList>
    </citation>
    <scope>NUCLEOTIDE SEQUENCE</scope>
    <source>
        <strain evidence="3">CBS 232.78</strain>
    </source>
</reference>
<dbReference type="SMART" id="SM00382">
    <property type="entry name" value="AAA"/>
    <property type="match status" value="1"/>
</dbReference>
<keyword evidence="3" id="KW-0378">Hydrolase</keyword>
<dbReference type="EMBL" id="JAULSW010000010">
    <property type="protein sequence ID" value="KAK3368676.1"/>
    <property type="molecule type" value="Genomic_DNA"/>
</dbReference>
<dbReference type="AlphaFoldDB" id="A0AAE0K285"/>
<keyword evidence="4" id="KW-1185">Reference proteome</keyword>
<evidence type="ECO:0000259" key="2">
    <source>
        <dbReference type="SMART" id="SM00382"/>
    </source>
</evidence>
<organism evidence="3 4">
    <name type="scientific">Podospora didyma</name>
    <dbReference type="NCBI Taxonomy" id="330526"/>
    <lineage>
        <taxon>Eukaryota</taxon>
        <taxon>Fungi</taxon>
        <taxon>Dikarya</taxon>
        <taxon>Ascomycota</taxon>
        <taxon>Pezizomycotina</taxon>
        <taxon>Sordariomycetes</taxon>
        <taxon>Sordariomycetidae</taxon>
        <taxon>Sordariales</taxon>
        <taxon>Podosporaceae</taxon>
        <taxon>Podospora</taxon>
    </lineage>
</organism>
<proteinExistence type="predicted"/>
<dbReference type="InterPro" id="IPR027417">
    <property type="entry name" value="P-loop_NTPase"/>
</dbReference>
<evidence type="ECO:0000313" key="4">
    <source>
        <dbReference type="Proteomes" id="UP001285441"/>
    </source>
</evidence>
<feature type="compositionally biased region" description="Basic and acidic residues" evidence="1">
    <location>
        <begin position="320"/>
        <end position="331"/>
    </location>
</feature>
<sequence>MADIAAISEGVEAVSVSSPVQALYRHDCVYASCKTRWSEFADIDQEQSKVEEKLKEQPIVHRHTYDAEKLKWVTAEFTINSPAMRELLSEALDNYQDLDLDLESWTFTPPYRPIVHRWEKLKALHKAASELTDNSARKQAADELMAFLSPLLAPWIEALAKTQETQKVTHEMVWQIFAPGELVVAKFYGIETLCRVVRYKIKKTSCYITVEYVDWDGDRCGLASRLINIEYFASTRSVSSLPVYPLAFTSNPDEMKEKMLKRGREFEKLRGYHFLSCSGTMILMNNEERPVNGRVVIDTYAYYQSNNILKPNLQSLSGETEAKPAKEKTEDIPEEEEEEDTASDTSSIIDIQDEMVSITQPVNVQRNEDLTPLSDGHCLLATPWVIGMDLKTKEWSRFKIDDLKEIEWNNKAYENLVLPEGEKELAWEFVESKGAETEVYDDFVAEKGRGIIILMFGPPGVGKTFTAEAVAERARVPLYSMSAGVLGTQPYEVEAALTHALDLCRMWKAMLLLDEADVFLGARTDEGLARNELVSIFLTKLEYYQGILFLTTNRFASIDHAFQSRVDLFLPYRALTSSARRQVWDNFFNHHGRARFSVDEEELDKLSELKLNGREIKNLIKSAQLLSIKANGKVTYDRLYSLAEKRVAALKLLAEQGDDELE</sequence>
<gene>
    <name evidence="3" type="ORF">B0H63DRAFT_441916</name>
</gene>
<dbReference type="GO" id="GO:0016887">
    <property type="term" value="F:ATP hydrolysis activity"/>
    <property type="evidence" value="ECO:0007669"/>
    <property type="project" value="InterPro"/>
</dbReference>
<feature type="compositionally biased region" description="Acidic residues" evidence="1">
    <location>
        <begin position="332"/>
        <end position="342"/>
    </location>
</feature>
<dbReference type="Proteomes" id="UP001285441">
    <property type="component" value="Unassembled WGS sequence"/>
</dbReference>
<accession>A0AAE0K285</accession>
<evidence type="ECO:0000256" key="1">
    <source>
        <dbReference type="SAM" id="MobiDB-lite"/>
    </source>
</evidence>
<dbReference type="SUPFAM" id="SSF52540">
    <property type="entry name" value="P-loop containing nucleoside triphosphate hydrolases"/>
    <property type="match status" value="1"/>
</dbReference>
<dbReference type="InterPro" id="IPR003593">
    <property type="entry name" value="AAA+_ATPase"/>
</dbReference>
<comment type="caution">
    <text evidence="3">The sequence shown here is derived from an EMBL/GenBank/DDBJ whole genome shotgun (WGS) entry which is preliminary data.</text>
</comment>
<dbReference type="InterPro" id="IPR054289">
    <property type="entry name" value="DUF7025"/>
</dbReference>
<protein>
    <submittedName>
        <fullName evidence="3">P-loop containing nucleoside triphosphate hydrolase protein</fullName>
    </submittedName>
</protein>
<dbReference type="InterPro" id="IPR003959">
    <property type="entry name" value="ATPase_AAA_core"/>
</dbReference>
<dbReference type="PANTHER" id="PTHR46411">
    <property type="entry name" value="FAMILY ATPASE, PUTATIVE-RELATED"/>
    <property type="match status" value="1"/>
</dbReference>
<dbReference type="Gene3D" id="3.40.50.300">
    <property type="entry name" value="P-loop containing nucleotide triphosphate hydrolases"/>
    <property type="match status" value="1"/>
</dbReference>
<dbReference type="Pfam" id="PF22942">
    <property type="entry name" value="DUF7025"/>
    <property type="match status" value="1"/>
</dbReference>